<name>A0ABS4V988_9ACTN</name>
<feature type="region of interest" description="Disordered" evidence="1">
    <location>
        <begin position="27"/>
        <end position="60"/>
    </location>
</feature>
<dbReference type="Proteomes" id="UP001519311">
    <property type="component" value="Unassembled WGS sequence"/>
</dbReference>
<gene>
    <name evidence="2" type="ORF">JOF59_002862</name>
</gene>
<reference evidence="2 3" key="1">
    <citation type="submission" date="2021-03" db="EMBL/GenBank/DDBJ databases">
        <title>Sequencing the genomes of 1000 actinobacteria strains.</title>
        <authorList>
            <person name="Klenk H.-P."/>
        </authorList>
    </citation>
    <scope>NUCLEOTIDE SEQUENCE [LARGE SCALE GENOMIC DNA]</scope>
    <source>
        <strain evidence="2 3">DSM 40843</strain>
    </source>
</reference>
<evidence type="ECO:0000313" key="2">
    <source>
        <dbReference type="EMBL" id="MBP2360462.1"/>
    </source>
</evidence>
<dbReference type="EMBL" id="JAGINS010000001">
    <property type="protein sequence ID" value="MBP2360462.1"/>
    <property type="molecule type" value="Genomic_DNA"/>
</dbReference>
<sequence>MTTTETEITEDLVRDLLREQHPDLADRPVKLGVRGPWCSWPRTPDRGTPRPGVRMFRTRT</sequence>
<protein>
    <submittedName>
        <fullName evidence="2">Uncharacterized protein</fullName>
    </submittedName>
</protein>
<evidence type="ECO:0000313" key="3">
    <source>
        <dbReference type="Proteomes" id="UP001519311"/>
    </source>
</evidence>
<comment type="caution">
    <text evidence="2">The sequence shown here is derived from an EMBL/GenBank/DDBJ whole genome shotgun (WGS) entry which is preliminary data.</text>
</comment>
<proteinExistence type="predicted"/>
<keyword evidence="3" id="KW-1185">Reference proteome</keyword>
<accession>A0ABS4V988</accession>
<organism evidence="2 3">
    <name type="scientific">Streptomyces clavifer</name>
    <dbReference type="NCBI Taxonomy" id="68188"/>
    <lineage>
        <taxon>Bacteria</taxon>
        <taxon>Bacillati</taxon>
        <taxon>Actinomycetota</taxon>
        <taxon>Actinomycetes</taxon>
        <taxon>Kitasatosporales</taxon>
        <taxon>Streptomycetaceae</taxon>
        <taxon>Streptomyces</taxon>
    </lineage>
</organism>
<evidence type="ECO:0000256" key="1">
    <source>
        <dbReference type="SAM" id="MobiDB-lite"/>
    </source>
</evidence>